<dbReference type="Proteomes" id="UP000282613">
    <property type="component" value="Unassembled WGS sequence"/>
</dbReference>
<organism evidence="3">
    <name type="scientific">Taenia asiatica</name>
    <name type="common">Asian tapeworm</name>
    <dbReference type="NCBI Taxonomy" id="60517"/>
    <lineage>
        <taxon>Eukaryota</taxon>
        <taxon>Metazoa</taxon>
        <taxon>Spiralia</taxon>
        <taxon>Lophotrochozoa</taxon>
        <taxon>Platyhelminthes</taxon>
        <taxon>Cestoda</taxon>
        <taxon>Eucestoda</taxon>
        <taxon>Cyclophyllidea</taxon>
        <taxon>Taeniidae</taxon>
        <taxon>Taenia</taxon>
    </lineage>
</organism>
<protein>
    <submittedName>
        <fullName evidence="3">HTH_Tnp_Tc3_2 domain-containing protein</fullName>
    </submittedName>
</protein>
<dbReference type="OrthoDB" id="6231388at2759"/>
<proteinExistence type="predicted"/>
<dbReference type="AlphaFoldDB" id="A0A0R3W7Y7"/>
<name>A0A0R3W7Y7_TAEAS</name>
<reference evidence="1 2" key="2">
    <citation type="submission" date="2018-11" db="EMBL/GenBank/DDBJ databases">
        <authorList>
            <consortium name="Pathogen Informatics"/>
        </authorList>
    </citation>
    <scope>NUCLEOTIDE SEQUENCE [LARGE SCALE GENOMIC DNA]</scope>
</reference>
<gene>
    <name evidence="1" type="ORF">TASK_LOCUS6430</name>
</gene>
<sequence>MQEELVPPQMTTRRYPKCVKEEIVSWAREGKNWSQRAKELGIRHQSAYCWVSSAHKVPPQRAKPKAKKPSERLSPSQMNSKVVEFVCSLYEADPKITLAQICLRLQGEMSVTVAQSTAHKYLRGMVFTRSRLPPPDYTSLEAKEETRKYISAISSYMQQGKEIIWLGGTIFNLHTRKSVSRLQELHIHSLAAISSNLGLLHASFKRGPYTKHDQEVWIQQHLQPELLTDAVLVSDAFENTNVDAVAPLPRRLRLAPLHTDRLNPCEAYWTKVTERVKTRLLSGEAHLPAGSTTDENQRLGCLERLLTDAMATVAVSNGNSEMACGEEEVEEDVCDKAVRDSTESLTDVLQLVTGLKVEQS</sequence>
<reference evidence="3" key="1">
    <citation type="submission" date="2017-02" db="UniProtKB">
        <authorList>
            <consortium name="WormBaseParasite"/>
        </authorList>
    </citation>
    <scope>IDENTIFICATION</scope>
</reference>
<dbReference type="WBParaSite" id="TASK_0000642901-mRNA-1">
    <property type="protein sequence ID" value="TASK_0000642901-mRNA-1"/>
    <property type="gene ID" value="TASK_0000642901"/>
</dbReference>
<keyword evidence="2" id="KW-1185">Reference proteome</keyword>
<dbReference type="SUPFAM" id="SSF46689">
    <property type="entry name" value="Homeodomain-like"/>
    <property type="match status" value="1"/>
</dbReference>
<dbReference type="EMBL" id="UYRS01018501">
    <property type="protein sequence ID" value="VDK36685.1"/>
    <property type="molecule type" value="Genomic_DNA"/>
</dbReference>
<dbReference type="InterPro" id="IPR009057">
    <property type="entry name" value="Homeodomain-like_sf"/>
</dbReference>
<evidence type="ECO:0000313" key="1">
    <source>
        <dbReference type="EMBL" id="VDK36685.1"/>
    </source>
</evidence>
<accession>A0A0R3W7Y7</accession>
<evidence type="ECO:0000313" key="2">
    <source>
        <dbReference type="Proteomes" id="UP000282613"/>
    </source>
</evidence>
<evidence type="ECO:0000313" key="3">
    <source>
        <dbReference type="WBParaSite" id="TASK_0000642901-mRNA-1"/>
    </source>
</evidence>